<proteinExistence type="predicted"/>
<keyword evidence="2" id="KW-1185">Reference proteome</keyword>
<sequence length="68" mass="7628">MSRTLIVDNGVGTIKVGYAEDDSPRIIPNCIVKAKNERKRVYIADEIDECKEHSSLFFLIPAEKGYIG</sequence>
<reference evidence="1 2" key="2">
    <citation type="submission" date="2018-11" db="EMBL/GenBank/DDBJ databases">
        <authorList>
            <consortium name="Pathogen Informatics"/>
        </authorList>
    </citation>
    <scope>NUCLEOTIDE SEQUENCE [LARGE SCALE GENOMIC DNA]</scope>
</reference>
<dbReference type="Pfam" id="PF00022">
    <property type="entry name" value="Actin"/>
    <property type="match status" value="1"/>
</dbReference>
<evidence type="ECO:0000313" key="1">
    <source>
        <dbReference type="EMBL" id="VDK25022.1"/>
    </source>
</evidence>
<dbReference type="InterPro" id="IPR004000">
    <property type="entry name" value="Actin"/>
</dbReference>
<protein>
    <submittedName>
        <fullName evidence="3">CRISPR-associated endonuclease Cas1</fullName>
    </submittedName>
</protein>
<evidence type="ECO:0000313" key="3">
    <source>
        <dbReference type="WBParaSite" id="ASIM_0000532201-mRNA-1"/>
    </source>
</evidence>
<dbReference type="OrthoDB" id="5808671at2759"/>
<dbReference type="Proteomes" id="UP000267096">
    <property type="component" value="Unassembled WGS sequence"/>
</dbReference>
<accession>A0A0M3JCJ1</accession>
<name>A0A0M3JCJ1_ANISI</name>
<evidence type="ECO:0000313" key="2">
    <source>
        <dbReference type="Proteomes" id="UP000267096"/>
    </source>
</evidence>
<dbReference type="InterPro" id="IPR043129">
    <property type="entry name" value="ATPase_NBD"/>
</dbReference>
<dbReference type="Gene3D" id="3.30.420.40">
    <property type="match status" value="1"/>
</dbReference>
<dbReference type="EMBL" id="UYRR01009678">
    <property type="protein sequence ID" value="VDK25022.1"/>
    <property type="molecule type" value="Genomic_DNA"/>
</dbReference>
<reference evidence="3" key="1">
    <citation type="submission" date="2017-02" db="UniProtKB">
        <authorList>
            <consortium name="WormBaseParasite"/>
        </authorList>
    </citation>
    <scope>IDENTIFICATION</scope>
</reference>
<gene>
    <name evidence="1" type="ORF">ASIM_LOCUS5119</name>
</gene>
<dbReference type="AlphaFoldDB" id="A0A0M3JCJ1"/>
<dbReference type="WBParaSite" id="ASIM_0000532201-mRNA-1">
    <property type="protein sequence ID" value="ASIM_0000532201-mRNA-1"/>
    <property type="gene ID" value="ASIM_0000532201"/>
</dbReference>
<organism evidence="3">
    <name type="scientific">Anisakis simplex</name>
    <name type="common">Herring worm</name>
    <dbReference type="NCBI Taxonomy" id="6269"/>
    <lineage>
        <taxon>Eukaryota</taxon>
        <taxon>Metazoa</taxon>
        <taxon>Ecdysozoa</taxon>
        <taxon>Nematoda</taxon>
        <taxon>Chromadorea</taxon>
        <taxon>Rhabditida</taxon>
        <taxon>Spirurina</taxon>
        <taxon>Ascaridomorpha</taxon>
        <taxon>Ascaridoidea</taxon>
        <taxon>Anisakidae</taxon>
        <taxon>Anisakis</taxon>
        <taxon>Anisakis simplex complex</taxon>
    </lineage>
</organism>
<dbReference type="SUPFAM" id="SSF53067">
    <property type="entry name" value="Actin-like ATPase domain"/>
    <property type="match status" value="1"/>
</dbReference>